<evidence type="ECO:0008006" key="3">
    <source>
        <dbReference type="Google" id="ProtNLM"/>
    </source>
</evidence>
<protein>
    <recommendedName>
        <fullName evidence="3">DUF4402 domain-containing protein</fullName>
    </recommendedName>
</protein>
<evidence type="ECO:0000313" key="2">
    <source>
        <dbReference type="Proteomes" id="UP000581447"/>
    </source>
</evidence>
<comment type="caution">
    <text evidence="1">The sequence shown here is derived from an EMBL/GenBank/DDBJ whole genome shotgun (WGS) entry which is preliminary data.</text>
</comment>
<dbReference type="Pfam" id="PF14352">
    <property type="entry name" value="DUF4402"/>
    <property type="match status" value="1"/>
</dbReference>
<name>A0A840AZX1_9SPHN</name>
<dbReference type="EMBL" id="JACIEA010000001">
    <property type="protein sequence ID" value="MBB3942220.1"/>
    <property type="molecule type" value="Genomic_DNA"/>
</dbReference>
<proteinExistence type="predicted"/>
<dbReference type="InterPro" id="IPR025514">
    <property type="entry name" value="DUF4402"/>
</dbReference>
<organism evidence="1 2">
    <name type="scientific">Sphingorhabdus rigui</name>
    <dbReference type="NCBI Taxonomy" id="1282858"/>
    <lineage>
        <taxon>Bacteria</taxon>
        <taxon>Pseudomonadati</taxon>
        <taxon>Pseudomonadota</taxon>
        <taxon>Alphaproteobacteria</taxon>
        <taxon>Sphingomonadales</taxon>
        <taxon>Sphingomonadaceae</taxon>
        <taxon>Sphingorhabdus</taxon>
    </lineage>
</organism>
<keyword evidence="2" id="KW-1185">Reference proteome</keyword>
<accession>A0A840AZX1</accession>
<reference evidence="1 2" key="1">
    <citation type="submission" date="2020-08" db="EMBL/GenBank/DDBJ databases">
        <title>Genomic Encyclopedia of Type Strains, Phase IV (KMG-IV): sequencing the most valuable type-strain genomes for metagenomic binning, comparative biology and taxonomic classification.</title>
        <authorList>
            <person name="Goeker M."/>
        </authorList>
    </citation>
    <scope>NUCLEOTIDE SEQUENCE [LARGE SCALE GENOMIC DNA]</scope>
    <source>
        <strain evidence="1 2">DSM 29050</strain>
    </source>
</reference>
<dbReference type="AlphaFoldDB" id="A0A840AZX1"/>
<sequence>MPSSTRAAPATGEAQIVIVTPLTFTNNEDLNFGRIIPANVAGTVSISETNRRTTTNGIVPVGNDYQAAQFAGLAAQDQRVRIRISPTVISLIGPGPAMTVDIFAIGPEASLAQIGNSPNYRVVRADGIFQFAVAARLHVGAHQPAGTYSGSFTATLDYQ</sequence>
<gene>
    <name evidence="1" type="ORF">GGR91_000442</name>
</gene>
<dbReference type="RefSeq" id="WP_183939638.1">
    <property type="nucleotide sequence ID" value="NZ_BAABBG010000001.1"/>
</dbReference>
<evidence type="ECO:0000313" key="1">
    <source>
        <dbReference type="EMBL" id="MBB3942220.1"/>
    </source>
</evidence>
<dbReference type="Proteomes" id="UP000581447">
    <property type="component" value="Unassembled WGS sequence"/>
</dbReference>